<dbReference type="EMBL" id="MK086000">
    <property type="protein sequence ID" value="QBX98535.1"/>
    <property type="molecule type" value="Genomic_DNA"/>
</dbReference>
<dbReference type="RefSeq" id="YP_009646626.1">
    <property type="nucleotide sequence ID" value="NC_042491.1"/>
</dbReference>
<keyword evidence="3" id="KW-0687">Ribonucleoprotein</keyword>
<feature type="domain" description="Large ribosomal subunit protein uL5 N-terminal" evidence="4">
    <location>
        <begin position="26"/>
        <end position="80"/>
    </location>
</feature>
<comment type="similarity">
    <text evidence="1">Belongs to the universal ribosomal protein uL5 family.</text>
</comment>
<gene>
    <name evidence="5" type="primary">rpl5</name>
</gene>
<dbReference type="SUPFAM" id="SSF55282">
    <property type="entry name" value="RL5-like"/>
    <property type="match status" value="1"/>
</dbReference>
<dbReference type="Gene3D" id="3.30.1440.10">
    <property type="match status" value="1"/>
</dbReference>
<keyword evidence="5" id="KW-0496">Mitochondrion</keyword>
<dbReference type="AlphaFoldDB" id="A0A4D6C4B8"/>
<dbReference type="GO" id="GO:1990904">
    <property type="term" value="C:ribonucleoprotein complex"/>
    <property type="evidence" value="ECO:0007669"/>
    <property type="project" value="UniProtKB-KW"/>
</dbReference>
<dbReference type="InterPro" id="IPR002132">
    <property type="entry name" value="Ribosomal_uL5"/>
</dbReference>
<dbReference type="GeneID" id="40351492"/>
<accession>A0A4D6C4B8</accession>
<dbReference type="GO" id="GO:0003735">
    <property type="term" value="F:structural constituent of ribosome"/>
    <property type="evidence" value="ECO:0007669"/>
    <property type="project" value="InterPro"/>
</dbReference>
<dbReference type="Pfam" id="PF00281">
    <property type="entry name" value="Ribosomal_L5"/>
    <property type="match status" value="1"/>
</dbReference>
<dbReference type="InterPro" id="IPR022803">
    <property type="entry name" value="Ribosomal_uL5_dom_sf"/>
</dbReference>
<reference evidence="5" key="1">
    <citation type="journal article" date="2019" name="Genome Biol. Evol.">
        <title>Tracing the Evolution of the Plastome and Mitogenome in the Chloropicophyceae Uncovered Convergent tRNA Gene Losses and a Variant Plastid Genetic Code.</title>
        <authorList>
            <person name="Turmel M."/>
            <person name="Dos Santos A.L."/>
            <person name="Otis C."/>
            <person name="Sergerie R."/>
            <person name="Lemieux C."/>
        </authorList>
    </citation>
    <scope>NUCLEOTIDE SEQUENCE</scope>
</reference>
<evidence type="ECO:0000256" key="3">
    <source>
        <dbReference type="ARBA" id="ARBA00023274"/>
    </source>
</evidence>
<evidence type="ECO:0000259" key="4">
    <source>
        <dbReference type="Pfam" id="PF00281"/>
    </source>
</evidence>
<evidence type="ECO:0000256" key="2">
    <source>
        <dbReference type="ARBA" id="ARBA00022980"/>
    </source>
</evidence>
<name>A0A4D6C4B8_9CHLO</name>
<evidence type="ECO:0000256" key="1">
    <source>
        <dbReference type="ARBA" id="ARBA00008553"/>
    </source>
</evidence>
<dbReference type="GO" id="GO:0005840">
    <property type="term" value="C:ribosome"/>
    <property type="evidence" value="ECO:0007669"/>
    <property type="project" value="UniProtKB-KW"/>
</dbReference>
<dbReference type="PANTHER" id="PTHR11994">
    <property type="entry name" value="60S RIBOSOMAL PROTEIN L11-RELATED"/>
    <property type="match status" value="1"/>
</dbReference>
<geneLocation type="mitochondrion" evidence="5"/>
<organism evidence="5">
    <name type="scientific">Picocystis salinarum</name>
    <dbReference type="NCBI Taxonomy" id="88271"/>
    <lineage>
        <taxon>Eukaryota</taxon>
        <taxon>Viridiplantae</taxon>
        <taxon>Chlorophyta</taxon>
        <taxon>Picocystophyceae</taxon>
        <taxon>Picocystales</taxon>
        <taxon>Picocystaceae</taxon>
        <taxon>Picocystis</taxon>
    </lineage>
</organism>
<evidence type="ECO:0000313" key="5">
    <source>
        <dbReference type="EMBL" id="QBX98535.1"/>
    </source>
</evidence>
<keyword evidence="2 5" id="KW-0689">Ribosomal protein</keyword>
<protein>
    <submittedName>
        <fullName evidence="5">Ribosomal protein L5</fullName>
    </submittedName>
</protein>
<dbReference type="InterPro" id="IPR031310">
    <property type="entry name" value="Ribosomal_uL5_N"/>
</dbReference>
<dbReference type="GO" id="GO:0006412">
    <property type="term" value="P:translation"/>
    <property type="evidence" value="ECO:0007669"/>
    <property type="project" value="InterPro"/>
</dbReference>
<sequence length="191" mass="21349">MHRWNWYYRAVICPDLLLKHQCAHLHQVPRLDRVTVHFSLGAAAQDRRALLPPLLALELWTGQHPQVLSARRACASFGLRAGVPLGGRTTLRGARALRALEQLLHERWPREDGFQPRRASLGSGRLPLRLQGGWAGLSLFEAQETRRWGGPGADVEVRVTPAWGLGPLLSAWQLPLQEKGRPHASRPASRS</sequence>
<proteinExistence type="inferred from homology"/>